<keyword evidence="1" id="KW-0472">Membrane</keyword>
<dbReference type="EMBL" id="SORF01000009">
    <property type="protein sequence ID" value="TDY44626.1"/>
    <property type="molecule type" value="Genomic_DNA"/>
</dbReference>
<comment type="caution">
    <text evidence="2">The sequence shown here is derived from an EMBL/GenBank/DDBJ whole genome shotgun (WGS) entry which is preliminary data.</text>
</comment>
<evidence type="ECO:0000313" key="3">
    <source>
        <dbReference type="Proteomes" id="UP000294581"/>
    </source>
</evidence>
<reference evidence="2 3" key="1">
    <citation type="submission" date="2019-03" db="EMBL/GenBank/DDBJ databases">
        <title>Genomic Encyclopedia of Type Strains, Phase IV (KMG-IV): sequencing the most valuable type-strain genomes for metagenomic binning, comparative biology and taxonomic classification.</title>
        <authorList>
            <person name="Goeker M."/>
        </authorList>
    </citation>
    <scope>NUCLEOTIDE SEQUENCE [LARGE SCALE GENOMIC DNA]</scope>
    <source>
        <strain evidence="2 3">DSM 17974</strain>
    </source>
</reference>
<dbReference type="AlphaFoldDB" id="A0A4R8LKK6"/>
<sequence>MQVANVGFSGVMVLLIPIITVIFWIAMMVAVFQIRNSTQDMSRKLNAIYELLKKQGENK</sequence>
<name>A0A4R8LKK6_9BACL</name>
<evidence type="ECO:0000313" key="2">
    <source>
        <dbReference type="EMBL" id="TDY44626.1"/>
    </source>
</evidence>
<dbReference type="RefSeq" id="WP_134160041.1">
    <property type="nucleotide sequence ID" value="NZ_BSUS01000001.1"/>
</dbReference>
<feature type="transmembrane region" description="Helical" evidence="1">
    <location>
        <begin position="6"/>
        <end position="34"/>
    </location>
</feature>
<keyword evidence="1" id="KW-0812">Transmembrane</keyword>
<keyword evidence="1" id="KW-1133">Transmembrane helix</keyword>
<keyword evidence="3" id="KW-1185">Reference proteome</keyword>
<dbReference type="Proteomes" id="UP000294581">
    <property type="component" value="Unassembled WGS sequence"/>
</dbReference>
<dbReference type="OrthoDB" id="2377098at2"/>
<proteinExistence type="predicted"/>
<accession>A0A4R8LKK6</accession>
<evidence type="ECO:0000256" key="1">
    <source>
        <dbReference type="SAM" id="Phobius"/>
    </source>
</evidence>
<protein>
    <submittedName>
        <fullName evidence="2">Uncharacterized protein</fullName>
    </submittedName>
</protein>
<organism evidence="2 3">
    <name type="scientific">Alicyclobacillus sacchari</name>
    <dbReference type="NCBI Taxonomy" id="392010"/>
    <lineage>
        <taxon>Bacteria</taxon>
        <taxon>Bacillati</taxon>
        <taxon>Bacillota</taxon>
        <taxon>Bacilli</taxon>
        <taxon>Bacillales</taxon>
        <taxon>Alicyclobacillaceae</taxon>
        <taxon>Alicyclobacillus</taxon>
    </lineage>
</organism>
<gene>
    <name evidence="2" type="ORF">C7445_109125</name>
</gene>